<evidence type="ECO:0000256" key="5">
    <source>
        <dbReference type="ARBA" id="ARBA00019827"/>
    </source>
</evidence>
<evidence type="ECO:0000256" key="1">
    <source>
        <dbReference type="ARBA" id="ARBA00002773"/>
    </source>
</evidence>
<feature type="region of interest" description="Disordered" evidence="10">
    <location>
        <begin position="1"/>
        <end position="33"/>
    </location>
</feature>
<evidence type="ECO:0000256" key="2">
    <source>
        <dbReference type="ARBA" id="ARBA00004604"/>
    </source>
</evidence>
<evidence type="ECO:0000256" key="8">
    <source>
        <dbReference type="ARBA" id="ARBA00023242"/>
    </source>
</evidence>
<feature type="compositionally biased region" description="Basic residues" evidence="10">
    <location>
        <begin position="1"/>
        <end position="11"/>
    </location>
</feature>
<dbReference type="OrthoDB" id="47732at2759"/>
<accession>A0A0A1TGD5</accession>
<evidence type="ECO:0000313" key="11">
    <source>
        <dbReference type="EMBL" id="CEJ89313.1"/>
    </source>
</evidence>
<comment type="subcellular location">
    <subcellularLocation>
        <location evidence="2">Nucleus</location>
        <location evidence="2">Nucleolus</location>
    </subcellularLocation>
</comment>
<dbReference type="EMBL" id="CDHN01000002">
    <property type="protein sequence ID" value="CEJ89313.1"/>
    <property type="molecule type" value="Genomic_DNA"/>
</dbReference>
<evidence type="ECO:0000256" key="10">
    <source>
        <dbReference type="SAM" id="MobiDB-lite"/>
    </source>
</evidence>
<dbReference type="Proteomes" id="UP000039046">
    <property type="component" value="Unassembled WGS sequence"/>
</dbReference>
<feature type="compositionally biased region" description="Basic and acidic residues" evidence="10">
    <location>
        <begin position="215"/>
        <end position="233"/>
    </location>
</feature>
<feature type="compositionally biased region" description="Basic and acidic residues" evidence="10">
    <location>
        <begin position="190"/>
        <end position="201"/>
    </location>
</feature>
<dbReference type="AlphaFoldDB" id="A0A0A1TGD5"/>
<comment type="function">
    <text evidence="1">Involved in rRNA processing.</text>
</comment>
<keyword evidence="7 9" id="KW-0175">Coiled coil</keyword>
<evidence type="ECO:0000313" key="12">
    <source>
        <dbReference type="Proteomes" id="UP000039046"/>
    </source>
</evidence>
<keyword evidence="8" id="KW-0539">Nucleus</keyword>
<reference evidence="11 12" key="1">
    <citation type="journal article" date="2015" name="Genome Announc.">
        <title>Draft Genome Sequence and Gene Annotation of the Entomopathogenic Fungus Verticillium hemipterigenum.</title>
        <authorList>
            <person name="Horn F."/>
            <person name="Habel A."/>
            <person name="Scharf D.H."/>
            <person name="Dworschak J."/>
            <person name="Brakhage A.A."/>
            <person name="Guthke R."/>
            <person name="Hertweck C."/>
            <person name="Linde J."/>
        </authorList>
    </citation>
    <scope>NUCLEOTIDE SEQUENCE [LARGE SCALE GENOMIC DNA]</scope>
</reference>
<dbReference type="GO" id="GO:0005730">
    <property type="term" value="C:nucleolus"/>
    <property type="evidence" value="ECO:0007669"/>
    <property type="project" value="UniProtKB-SubCell"/>
</dbReference>
<evidence type="ECO:0000256" key="9">
    <source>
        <dbReference type="SAM" id="Coils"/>
    </source>
</evidence>
<dbReference type="STRING" id="1531966.A0A0A1TGD5"/>
<evidence type="ECO:0000256" key="4">
    <source>
        <dbReference type="ARBA" id="ARBA00018689"/>
    </source>
</evidence>
<keyword evidence="6" id="KW-0698">rRNA processing</keyword>
<feature type="region of interest" description="Disordered" evidence="10">
    <location>
        <begin position="190"/>
        <end position="264"/>
    </location>
</feature>
<dbReference type="GO" id="GO:0030688">
    <property type="term" value="C:preribosome, small subunit precursor"/>
    <property type="evidence" value="ECO:0007669"/>
    <property type="project" value="TreeGrafter"/>
</dbReference>
<dbReference type="InterPro" id="IPR050786">
    <property type="entry name" value="EFG1_rRNA-proc"/>
</dbReference>
<dbReference type="InterPro" id="IPR019310">
    <property type="entry name" value="Efg1"/>
</dbReference>
<organism evidence="11 12">
    <name type="scientific">[Torrubiella] hemipterigena</name>
    <dbReference type="NCBI Taxonomy" id="1531966"/>
    <lineage>
        <taxon>Eukaryota</taxon>
        <taxon>Fungi</taxon>
        <taxon>Dikarya</taxon>
        <taxon>Ascomycota</taxon>
        <taxon>Pezizomycotina</taxon>
        <taxon>Sordariomycetes</taxon>
        <taxon>Hypocreomycetidae</taxon>
        <taxon>Hypocreales</taxon>
        <taxon>Clavicipitaceae</taxon>
        <taxon>Clavicipitaceae incertae sedis</taxon>
        <taxon>'Torrubiella' clade</taxon>
    </lineage>
</organism>
<dbReference type="GO" id="GO:0000462">
    <property type="term" value="P:maturation of SSU-rRNA from tricistronic rRNA transcript (SSU-rRNA, 5.8S rRNA, LSU-rRNA)"/>
    <property type="evidence" value="ECO:0007669"/>
    <property type="project" value="TreeGrafter"/>
</dbReference>
<evidence type="ECO:0000256" key="3">
    <source>
        <dbReference type="ARBA" id="ARBA00006916"/>
    </source>
</evidence>
<feature type="coiled-coil region" evidence="9">
    <location>
        <begin position="88"/>
        <end position="124"/>
    </location>
</feature>
<dbReference type="PANTHER" id="PTHR33911:SF1">
    <property type="entry name" value="RRNA-PROCESSING PROTEIN EFG1"/>
    <property type="match status" value="1"/>
</dbReference>
<name>A0A0A1TGD5_9HYPO</name>
<evidence type="ECO:0000256" key="6">
    <source>
        <dbReference type="ARBA" id="ARBA00022552"/>
    </source>
</evidence>
<proteinExistence type="inferred from homology"/>
<gene>
    <name evidence="11" type="ORF">VHEMI05162</name>
</gene>
<protein>
    <recommendedName>
        <fullName evidence="4">rRNA-processing protein EFG1</fullName>
    </recommendedName>
    <alternativeName>
        <fullName evidence="5">rRNA-processing protein efg1</fullName>
    </alternativeName>
</protein>
<comment type="similarity">
    <text evidence="3">Belongs to the EFG1 family.</text>
</comment>
<evidence type="ECO:0000256" key="7">
    <source>
        <dbReference type="ARBA" id="ARBA00023054"/>
    </source>
</evidence>
<keyword evidence="12" id="KW-1185">Reference proteome</keyword>
<dbReference type="Pfam" id="PF10153">
    <property type="entry name" value="Efg1"/>
    <property type="match status" value="1"/>
</dbReference>
<sequence length="264" mass="30261">MDAGPPRRRKPVGGTGKGKAKQGSTEWARKRTRNIERLMKRSTDMPANVRNEMERELAAHRQTIGDKAFQRKRSAMISKYHMVRFFERKKAARLAKQLQRQIDAEEDEQKKAALQKELHIAEVDEAYTINYPHIEAYISLYGGKKKDDDDAEKTPAAKIALSADRPEMWYTIEKAMTKGHEALRQIREKRGENDVPEDRSAPHPSRAALISNPQHDWKTSGRAKEGEQPEFNRRERRKRMREAIAAGAKGPDDNENNGAGFFDL</sequence>
<dbReference type="HOGENOM" id="CLU_066912_0_0_1"/>
<dbReference type="PANTHER" id="PTHR33911">
    <property type="entry name" value="RRNA-PROCESSING PROTEIN EFG1"/>
    <property type="match status" value="1"/>
</dbReference>